<evidence type="ECO:0000256" key="1">
    <source>
        <dbReference type="ARBA" id="ARBA00004994"/>
    </source>
</evidence>
<keyword evidence="10" id="KW-1185">Reference proteome</keyword>
<evidence type="ECO:0000259" key="7">
    <source>
        <dbReference type="Pfam" id="PF02558"/>
    </source>
</evidence>
<dbReference type="Pfam" id="PF08546">
    <property type="entry name" value="ApbA_C"/>
    <property type="match status" value="1"/>
</dbReference>
<comment type="caution">
    <text evidence="9">The sequence shown here is derived from an EMBL/GenBank/DDBJ whole genome shotgun (WGS) entry which is preliminary data.</text>
</comment>
<evidence type="ECO:0000313" key="10">
    <source>
        <dbReference type="Proteomes" id="UP000436522"/>
    </source>
</evidence>
<reference evidence="9 10" key="1">
    <citation type="submission" date="2019-12" db="EMBL/GenBank/DDBJ databases">
        <title>Roseobacter cerasinus sp. nov., isolated from seawater around aquaculture.</title>
        <authorList>
            <person name="Muramatsu S."/>
            <person name="Takabe Y."/>
            <person name="Mori K."/>
            <person name="Takaichi S."/>
            <person name="Hanada S."/>
        </authorList>
    </citation>
    <scope>NUCLEOTIDE SEQUENCE [LARGE SCALE GENOMIC DNA]</scope>
    <source>
        <strain evidence="9 10">AI77</strain>
    </source>
</reference>
<feature type="domain" description="Ketopantoate reductase C-terminal" evidence="8">
    <location>
        <begin position="198"/>
        <end position="316"/>
    </location>
</feature>
<evidence type="ECO:0000256" key="6">
    <source>
        <dbReference type="ARBA" id="ARBA00048793"/>
    </source>
</evidence>
<dbReference type="InterPro" id="IPR036291">
    <property type="entry name" value="NAD(P)-bd_dom_sf"/>
</dbReference>
<dbReference type="AlphaFoldDB" id="A0A640VQ13"/>
<dbReference type="InterPro" id="IPR013332">
    <property type="entry name" value="KPR_N"/>
</dbReference>
<dbReference type="SUPFAM" id="SSF48179">
    <property type="entry name" value="6-phosphogluconate dehydrogenase C-terminal domain-like"/>
    <property type="match status" value="1"/>
</dbReference>
<dbReference type="EMBL" id="BLIV01000002">
    <property type="protein sequence ID" value="GFE49704.1"/>
    <property type="molecule type" value="Genomic_DNA"/>
</dbReference>
<evidence type="ECO:0000256" key="2">
    <source>
        <dbReference type="ARBA" id="ARBA00013014"/>
    </source>
</evidence>
<dbReference type="Gene3D" id="1.10.1040.10">
    <property type="entry name" value="N-(1-d-carboxylethyl)-l-norvaline Dehydrogenase, domain 2"/>
    <property type="match status" value="1"/>
</dbReference>
<keyword evidence="4" id="KW-0566">Pantothenate biosynthesis</keyword>
<evidence type="ECO:0000256" key="4">
    <source>
        <dbReference type="ARBA" id="ARBA00022655"/>
    </source>
</evidence>
<gene>
    <name evidence="9" type="ORF">So717_14570</name>
</gene>
<proteinExistence type="predicted"/>
<accession>A0A640VQ13</accession>
<evidence type="ECO:0000256" key="3">
    <source>
        <dbReference type="ARBA" id="ARBA00019465"/>
    </source>
</evidence>
<protein>
    <recommendedName>
        <fullName evidence="3">2-dehydropantoate 2-reductase</fullName>
        <ecNumber evidence="2">1.1.1.169</ecNumber>
    </recommendedName>
    <alternativeName>
        <fullName evidence="5">Ketopantoate reductase</fullName>
    </alternativeName>
</protein>
<dbReference type="NCBIfam" id="NF005089">
    <property type="entry name" value="PRK06522.1-4"/>
    <property type="match status" value="1"/>
</dbReference>
<comment type="catalytic activity">
    <reaction evidence="6">
        <text>(R)-pantoate + NADP(+) = 2-dehydropantoate + NADPH + H(+)</text>
        <dbReference type="Rhea" id="RHEA:16233"/>
        <dbReference type="ChEBI" id="CHEBI:11561"/>
        <dbReference type="ChEBI" id="CHEBI:15378"/>
        <dbReference type="ChEBI" id="CHEBI:15980"/>
        <dbReference type="ChEBI" id="CHEBI:57783"/>
        <dbReference type="ChEBI" id="CHEBI:58349"/>
        <dbReference type="EC" id="1.1.1.169"/>
    </reaction>
</comment>
<comment type="pathway">
    <text evidence="1">Cofactor biosynthesis; (R)-pantothenate biosynthesis; (R)-pantoate from 3-methyl-2-oxobutanoate: step 2/2.</text>
</comment>
<dbReference type="Gene3D" id="3.40.50.720">
    <property type="entry name" value="NAD(P)-binding Rossmann-like Domain"/>
    <property type="match status" value="1"/>
</dbReference>
<dbReference type="GO" id="GO:0008677">
    <property type="term" value="F:2-dehydropantoate 2-reductase activity"/>
    <property type="evidence" value="ECO:0007669"/>
    <property type="project" value="UniProtKB-EC"/>
</dbReference>
<evidence type="ECO:0000256" key="5">
    <source>
        <dbReference type="ARBA" id="ARBA00032024"/>
    </source>
</evidence>
<name>A0A640VQ13_9RHOB</name>
<dbReference type="UniPathway" id="UPA00028">
    <property type="reaction ID" value="UER00004"/>
</dbReference>
<dbReference type="Proteomes" id="UP000436522">
    <property type="component" value="Unassembled WGS sequence"/>
</dbReference>
<dbReference type="InterPro" id="IPR051402">
    <property type="entry name" value="KPR-Related"/>
</dbReference>
<evidence type="ECO:0000259" key="8">
    <source>
        <dbReference type="Pfam" id="PF08546"/>
    </source>
</evidence>
<dbReference type="InterPro" id="IPR008927">
    <property type="entry name" value="6-PGluconate_DH-like_C_sf"/>
</dbReference>
<evidence type="ECO:0000313" key="9">
    <source>
        <dbReference type="EMBL" id="GFE49704.1"/>
    </source>
</evidence>
<dbReference type="PANTHER" id="PTHR21708:SF45">
    <property type="entry name" value="2-DEHYDROPANTOATE 2-REDUCTASE"/>
    <property type="match status" value="1"/>
</dbReference>
<dbReference type="SUPFAM" id="SSF51735">
    <property type="entry name" value="NAD(P)-binding Rossmann-fold domains"/>
    <property type="match status" value="1"/>
</dbReference>
<dbReference type="EC" id="1.1.1.169" evidence="2"/>
<dbReference type="OrthoDB" id="9796561at2"/>
<dbReference type="PANTHER" id="PTHR21708">
    <property type="entry name" value="PROBABLE 2-DEHYDROPANTOATE 2-REDUCTASE"/>
    <property type="match status" value="1"/>
</dbReference>
<organism evidence="9 10">
    <name type="scientific">Roseobacter cerasinus</name>
    <dbReference type="NCBI Taxonomy" id="2602289"/>
    <lineage>
        <taxon>Bacteria</taxon>
        <taxon>Pseudomonadati</taxon>
        <taxon>Pseudomonadota</taxon>
        <taxon>Alphaproteobacteria</taxon>
        <taxon>Rhodobacterales</taxon>
        <taxon>Roseobacteraceae</taxon>
        <taxon>Roseobacter</taxon>
    </lineage>
</organism>
<dbReference type="InterPro" id="IPR013328">
    <property type="entry name" value="6PGD_dom2"/>
</dbReference>
<dbReference type="InterPro" id="IPR013752">
    <property type="entry name" value="KPA_reductase"/>
</dbReference>
<feature type="domain" description="Ketopantoate reductase N-terminal" evidence="7">
    <location>
        <begin position="3"/>
        <end position="105"/>
    </location>
</feature>
<dbReference type="Pfam" id="PF02558">
    <property type="entry name" value="ApbA"/>
    <property type="match status" value="1"/>
</dbReference>
<dbReference type="GO" id="GO:0015940">
    <property type="term" value="P:pantothenate biosynthetic process"/>
    <property type="evidence" value="ECO:0007669"/>
    <property type="project" value="UniProtKB-UniPathway"/>
</dbReference>
<sequence>MRILVLGAGAVGGFLAGAFHEKGHDVSVLARGPHLAAIKSGGLRVRRPDGHVSTCAVTATDTPGDLEPQDLIVTTVKAPALAEVLSSCKHLLQRGTPVIAAMNGVFWWYGSGFKVGGQTPECARLDPGGTLADLVPVDQAVSMVIHSTNQVVEPGLIENRSARNRFVIGAATAAGADRIRAMLPSLQTDTARFELEEDLRRPMWHKLLRNLSTAPASVLTGGMAYEVLNDPDAQPIARALFLEGAAVAQAHGFAGLGDDVDSVFAPGSGARQKPSMSQDVDLGRPMEIDTMLRIVQDFARQAGVPTPTLDVVVGLVILRARLVGGYPPAGG</sequence>
<dbReference type="RefSeq" id="WP_159975555.1">
    <property type="nucleotide sequence ID" value="NZ_BLIV01000002.1"/>
</dbReference>
<dbReference type="GO" id="GO:0005737">
    <property type="term" value="C:cytoplasm"/>
    <property type="evidence" value="ECO:0007669"/>
    <property type="project" value="TreeGrafter"/>
</dbReference>